<feature type="transmembrane region" description="Helical" evidence="1">
    <location>
        <begin position="163"/>
        <end position="185"/>
    </location>
</feature>
<dbReference type="Pfam" id="PF01757">
    <property type="entry name" value="Acyl_transf_3"/>
    <property type="match status" value="1"/>
</dbReference>
<feature type="transmembrane region" description="Helical" evidence="1">
    <location>
        <begin position="321"/>
        <end position="339"/>
    </location>
</feature>
<evidence type="ECO:0000313" key="3">
    <source>
        <dbReference type="EMBL" id="GGD48190.1"/>
    </source>
</evidence>
<keyword evidence="3" id="KW-0012">Acyltransferase</keyword>
<comment type="caution">
    <text evidence="3">The sequence shown here is derived from an EMBL/GenBank/DDBJ whole genome shotgun (WGS) entry which is preliminary data.</text>
</comment>
<feature type="transmembrane region" description="Helical" evidence="1">
    <location>
        <begin position="253"/>
        <end position="273"/>
    </location>
</feature>
<feature type="transmembrane region" description="Helical" evidence="1">
    <location>
        <begin position="228"/>
        <end position="247"/>
    </location>
</feature>
<name>A0A916YJW3_9SPHN</name>
<organism evidence="3 4">
    <name type="scientific">Croceicoccus pelagius</name>
    <dbReference type="NCBI Taxonomy" id="1703341"/>
    <lineage>
        <taxon>Bacteria</taxon>
        <taxon>Pseudomonadati</taxon>
        <taxon>Pseudomonadota</taxon>
        <taxon>Alphaproteobacteria</taxon>
        <taxon>Sphingomonadales</taxon>
        <taxon>Erythrobacteraceae</taxon>
        <taxon>Croceicoccus</taxon>
    </lineage>
</organism>
<keyword evidence="1" id="KW-0472">Membrane</keyword>
<feature type="transmembrane region" description="Helical" evidence="1">
    <location>
        <begin position="79"/>
        <end position="100"/>
    </location>
</feature>
<keyword evidence="1" id="KW-1133">Transmembrane helix</keyword>
<dbReference type="OrthoDB" id="9796461at2"/>
<dbReference type="EMBL" id="BMIO01000007">
    <property type="protein sequence ID" value="GGD48190.1"/>
    <property type="molecule type" value="Genomic_DNA"/>
</dbReference>
<keyword evidence="3" id="KW-0808">Transferase</keyword>
<keyword evidence="1" id="KW-0812">Transmembrane</keyword>
<evidence type="ECO:0000259" key="2">
    <source>
        <dbReference type="Pfam" id="PF01757"/>
    </source>
</evidence>
<dbReference type="PANTHER" id="PTHR23028:SF134">
    <property type="entry name" value="PUTATIVE (AFU_ORTHOLOGUE AFUA_4G08520)-RELATED"/>
    <property type="match status" value="1"/>
</dbReference>
<dbReference type="GO" id="GO:0016747">
    <property type="term" value="F:acyltransferase activity, transferring groups other than amino-acyl groups"/>
    <property type="evidence" value="ECO:0007669"/>
    <property type="project" value="InterPro"/>
</dbReference>
<feature type="transmembrane region" description="Helical" evidence="1">
    <location>
        <begin position="35"/>
        <end position="58"/>
    </location>
</feature>
<evidence type="ECO:0000256" key="1">
    <source>
        <dbReference type="SAM" id="Phobius"/>
    </source>
</evidence>
<accession>A0A916YJW3</accession>
<dbReference type="InterPro" id="IPR050879">
    <property type="entry name" value="Acyltransferase_3"/>
</dbReference>
<reference evidence="3 4" key="1">
    <citation type="journal article" date="2014" name="Int. J. Syst. Evol. Microbiol.">
        <title>Complete genome sequence of Corynebacterium casei LMG S-19264T (=DSM 44701T), isolated from a smear-ripened cheese.</title>
        <authorList>
            <consortium name="US DOE Joint Genome Institute (JGI-PGF)"/>
            <person name="Walter F."/>
            <person name="Albersmeier A."/>
            <person name="Kalinowski J."/>
            <person name="Ruckert C."/>
        </authorList>
    </citation>
    <scope>NUCLEOTIDE SEQUENCE [LARGE SCALE GENOMIC DNA]</scope>
    <source>
        <strain evidence="3 4">CGMCC 1.15358</strain>
    </source>
</reference>
<dbReference type="RefSeq" id="WP_066763815.1">
    <property type="nucleotide sequence ID" value="NZ_BMIO01000007.1"/>
</dbReference>
<gene>
    <name evidence="3" type="ORF">GCM10010989_23220</name>
</gene>
<protein>
    <submittedName>
        <fullName evidence="3">Acyltransferase</fullName>
    </submittedName>
</protein>
<feature type="domain" description="Acyltransferase 3" evidence="2">
    <location>
        <begin position="9"/>
        <end position="331"/>
    </location>
</feature>
<dbReference type="AlphaFoldDB" id="A0A916YJW3"/>
<feature type="transmembrane region" description="Helical" evidence="1">
    <location>
        <begin position="138"/>
        <end position="156"/>
    </location>
</feature>
<feature type="transmembrane region" description="Helical" evidence="1">
    <location>
        <begin position="7"/>
        <end position="29"/>
    </location>
</feature>
<feature type="transmembrane region" description="Helical" evidence="1">
    <location>
        <begin position="197"/>
        <end position="216"/>
    </location>
</feature>
<sequence length="362" mass="39657">MDNPKEHFVYLDMLRGVAAIAVVLLHWFSGFGYTIFGSGGLAVDLFFMLSGFVIAHSYGDRLRDGLSKQKYFITRIIRLYPMIILGAILGVVRVIGAGVLKGDPTDSASLISQFVKNLLLVPSSGIDMAEMFPLNGPIWSLHFEMLAYLAFCTFLFRMKSRWIVAALPFAAIAVLDWASVEFGSGLQSSFLYGGIEAYLQGLGRVTLGFCLGVLAYRWRHRVPAAMRYHPIVGIAFLIAVFAVPGRFMVAPAILLIITAAFPVVVLGGSRVAVSGRFETLAKALGDLSYPLYAIHVPLLWIISGMCKFTGIAVAGVEAYNAIFVVPSVIIASHLIFRYLDVPTRSLLTKSRGVRQLPVRITR</sequence>
<proteinExistence type="predicted"/>
<dbReference type="PANTHER" id="PTHR23028">
    <property type="entry name" value="ACETYLTRANSFERASE"/>
    <property type="match status" value="1"/>
</dbReference>
<dbReference type="Proteomes" id="UP000598997">
    <property type="component" value="Unassembled WGS sequence"/>
</dbReference>
<keyword evidence="4" id="KW-1185">Reference proteome</keyword>
<dbReference type="InterPro" id="IPR002656">
    <property type="entry name" value="Acyl_transf_3_dom"/>
</dbReference>
<evidence type="ECO:0000313" key="4">
    <source>
        <dbReference type="Proteomes" id="UP000598997"/>
    </source>
</evidence>